<sequence length="100" mass="11925">MPVIRPYIALLRLYFLDDNVRYPWCMPLWQDITGIEDDLLGEILPPGWSQEMQYEIRLFFEQYRTLDSEDERTQFARGGKGAVESPGRKLFSDWVTSMWE</sequence>
<reference evidence="1 2" key="1">
    <citation type="journal article" date="2019" name="Nat. Ecol. Evol.">
        <title>Megaphylogeny resolves global patterns of mushroom evolution.</title>
        <authorList>
            <person name="Varga T."/>
            <person name="Krizsan K."/>
            <person name="Foldi C."/>
            <person name="Dima B."/>
            <person name="Sanchez-Garcia M."/>
            <person name="Sanchez-Ramirez S."/>
            <person name="Szollosi G.J."/>
            <person name="Szarkandi J.G."/>
            <person name="Papp V."/>
            <person name="Albert L."/>
            <person name="Andreopoulos W."/>
            <person name="Angelini C."/>
            <person name="Antonin V."/>
            <person name="Barry K.W."/>
            <person name="Bougher N.L."/>
            <person name="Buchanan P."/>
            <person name="Buyck B."/>
            <person name="Bense V."/>
            <person name="Catcheside P."/>
            <person name="Chovatia M."/>
            <person name="Cooper J."/>
            <person name="Damon W."/>
            <person name="Desjardin D."/>
            <person name="Finy P."/>
            <person name="Geml J."/>
            <person name="Haridas S."/>
            <person name="Hughes K."/>
            <person name="Justo A."/>
            <person name="Karasinski D."/>
            <person name="Kautmanova I."/>
            <person name="Kiss B."/>
            <person name="Kocsube S."/>
            <person name="Kotiranta H."/>
            <person name="LaButti K.M."/>
            <person name="Lechner B.E."/>
            <person name="Liimatainen K."/>
            <person name="Lipzen A."/>
            <person name="Lukacs Z."/>
            <person name="Mihaltcheva S."/>
            <person name="Morgado L.N."/>
            <person name="Niskanen T."/>
            <person name="Noordeloos M.E."/>
            <person name="Ohm R.A."/>
            <person name="Ortiz-Santana B."/>
            <person name="Ovrebo C."/>
            <person name="Racz N."/>
            <person name="Riley R."/>
            <person name="Savchenko A."/>
            <person name="Shiryaev A."/>
            <person name="Soop K."/>
            <person name="Spirin V."/>
            <person name="Szebenyi C."/>
            <person name="Tomsovsky M."/>
            <person name="Tulloss R.E."/>
            <person name="Uehling J."/>
            <person name="Grigoriev I.V."/>
            <person name="Vagvolgyi C."/>
            <person name="Papp T."/>
            <person name="Martin F.M."/>
            <person name="Miettinen O."/>
            <person name="Hibbett D.S."/>
            <person name="Nagy L.G."/>
        </authorList>
    </citation>
    <scope>NUCLEOTIDE SEQUENCE [LARGE SCALE GENOMIC DNA]</scope>
    <source>
        <strain evidence="1 2">CBS 962.96</strain>
    </source>
</reference>
<evidence type="ECO:0000313" key="2">
    <source>
        <dbReference type="Proteomes" id="UP000297245"/>
    </source>
</evidence>
<keyword evidence="2" id="KW-1185">Reference proteome</keyword>
<accession>A0A4S8KIL5</accession>
<dbReference type="Proteomes" id="UP000297245">
    <property type="component" value="Unassembled WGS sequence"/>
</dbReference>
<protein>
    <submittedName>
        <fullName evidence="1">Uncharacterized protein</fullName>
    </submittedName>
</protein>
<proteinExistence type="predicted"/>
<dbReference type="EMBL" id="ML182467">
    <property type="protein sequence ID" value="THU75286.1"/>
    <property type="molecule type" value="Genomic_DNA"/>
</dbReference>
<evidence type="ECO:0000313" key="1">
    <source>
        <dbReference type="EMBL" id="THU75286.1"/>
    </source>
</evidence>
<gene>
    <name evidence="1" type="ORF">K435DRAFT_881165</name>
</gene>
<dbReference type="OrthoDB" id="3056938at2759"/>
<dbReference type="AlphaFoldDB" id="A0A4S8KIL5"/>
<organism evidence="1 2">
    <name type="scientific">Dendrothele bispora (strain CBS 962.96)</name>
    <dbReference type="NCBI Taxonomy" id="1314807"/>
    <lineage>
        <taxon>Eukaryota</taxon>
        <taxon>Fungi</taxon>
        <taxon>Dikarya</taxon>
        <taxon>Basidiomycota</taxon>
        <taxon>Agaricomycotina</taxon>
        <taxon>Agaricomycetes</taxon>
        <taxon>Agaricomycetidae</taxon>
        <taxon>Agaricales</taxon>
        <taxon>Agaricales incertae sedis</taxon>
        <taxon>Dendrothele</taxon>
    </lineage>
</organism>
<feature type="non-terminal residue" evidence="1">
    <location>
        <position position="100"/>
    </location>
</feature>
<name>A0A4S8KIL5_DENBC</name>